<dbReference type="EMBL" id="MT142114">
    <property type="protein sequence ID" value="QJA74684.1"/>
    <property type="molecule type" value="Genomic_DNA"/>
</dbReference>
<evidence type="ECO:0000259" key="5">
    <source>
        <dbReference type="SMART" id="SM00481"/>
    </source>
</evidence>
<dbReference type="Pfam" id="PF02811">
    <property type="entry name" value="PHP"/>
    <property type="match status" value="1"/>
</dbReference>
<dbReference type="InterPro" id="IPR003141">
    <property type="entry name" value="Pol/His_phosphatase_N"/>
</dbReference>
<dbReference type="GO" id="GO:0008408">
    <property type="term" value="F:3'-5' exonuclease activity"/>
    <property type="evidence" value="ECO:0007669"/>
    <property type="project" value="InterPro"/>
</dbReference>
<dbReference type="Gene3D" id="3.20.20.140">
    <property type="entry name" value="Metal-dependent hydrolases"/>
    <property type="match status" value="1"/>
</dbReference>
<evidence type="ECO:0000256" key="3">
    <source>
        <dbReference type="ARBA" id="ARBA00022705"/>
    </source>
</evidence>
<dbReference type="InterPro" id="IPR016195">
    <property type="entry name" value="Pol/histidinol_Pase-like"/>
</dbReference>
<evidence type="ECO:0000256" key="2">
    <source>
        <dbReference type="ARBA" id="ARBA00022695"/>
    </source>
</evidence>
<sequence>MANLITKIESYGIKISKVMDASDNYAIIEIGIDKVFCFKTNFLFEKEKETNIPIKLYKRIPLDVETIIILFRKKLYYLNKDKIITTIRIINNSLAIFPIRLSDLEEVLIRKPWKPLTRISKSNFTHLHVHGDHSLLDGISTATSYLKKAKELGMTALAITDHGNVSAHMELQLKSRELGIKPIHGVEGYIVKDTTKKDGDHRSSNHIVLLAKNEDGYKNLLILQKESWSPENFYYRPRIDYDLLKKYHNGLVVLTACLKGFIAKDILSDKRSKAIKRLKQLKKLFGDDLYLEIQMHQIFDEEGNDIQKAYNEALLKLSKQLKIKTVLTNDVHYLNKGMHSVQEKVIRMKTDSDLASAYCKSIWFKSLEELKETRKNECDYISNKQFSESVLATKEIENKCNYNIPTGGLTIPKIDLEKFPGYIKSWNEEEYLRHRIKKGLKEKQIKDFSKSTKEYLDRIETEVDAFVKMDVISYILIYDDLIRFLKKQGCLCSLRGSANGSVVLWLIGLSIVDPLKFDILFERFISPARIEARMADIDIDLDISHKFRDIAISYLKEKYGEDHICSVGSFGRTQLKAAVKGIARVDAMKLRSRIDNAKNNKEKERLIKKLEPISYQEINKITKIMPDDPQKIHDSPASEWFKQNEKWYKKFVEPILGNAYSESLHPAGIIITPDPFYYWIPVRTNKLSKEKGGERVFATQWENSHTSEEYLNERGVMVMDILGVKTLTIIDETIKMIKKRHGKKLSFDTIPLDDRKVFATLSKGENLGVFQLNKGFIKPILKQIKPDNIEEIIFMVAADRPGPMASGAFNKYAKRKHLEEKIETLHPSLNKVLYDTLGVLTYSEHIMRGSIEFAGFSPIKAEKMRKIIKSKRTEDFLSLKKEFIDGAIEKWTKEK</sequence>
<dbReference type="AlphaFoldDB" id="A0A6M3J1N4"/>
<evidence type="ECO:0000313" key="6">
    <source>
        <dbReference type="EMBL" id="QJA63081.1"/>
    </source>
</evidence>
<evidence type="ECO:0000313" key="7">
    <source>
        <dbReference type="EMBL" id="QJA74684.1"/>
    </source>
</evidence>
<dbReference type="GO" id="GO:0006260">
    <property type="term" value="P:DNA replication"/>
    <property type="evidence" value="ECO:0007669"/>
    <property type="project" value="UniProtKB-KW"/>
</dbReference>
<dbReference type="EMBL" id="MT141489">
    <property type="protein sequence ID" value="QJA63081.1"/>
    <property type="molecule type" value="Genomic_DNA"/>
</dbReference>
<dbReference type="PANTHER" id="PTHR32294">
    <property type="entry name" value="DNA POLYMERASE III SUBUNIT ALPHA"/>
    <property type="match status" value="1"/>
</dbReference>
<protein>
    <submittedName>
        <fullName evidence="6">Putative DNA polymerase</fullName>
    </submittedName>
</protein>
<dbReference type="InterPro" id="IPR011708">
    <property type="entry name" value="DNA_pol3_alpha_NTPase_dom"/>
</dbReference>
<dbReference type="NCBIfam" id="TIGR00594">
    <property type="entry name" value="polc"/>
    <property type="match status" value="1"/>
</dbReference>
<keyword evidence="1" id="KW-0808">Transferase</keyword>
<keyword evidence="4" id="KW-0239">DNA-directed DNA polymerase</keyword>
<dbReference type="InterPro" id="IPR040982">
    <property type="entry name" value="DNA_pol3_finger"/>
</dbReference>
<keyword evidence="2" id="KW-0548">Nucleotidyltransferase</keyword>
<dbReference type="Pfam" id="PF07733">
    <property type="entry name" value="DNA_pol3_alpha"/>
    <property type="match status" value="1"/>
</dbReference>
<gene>
    <name evidence="7" type="ORF">MM415A01949_0005</name>
    <name evidence="6" type="ORF">MM415B00659_0035</name>
</gene>
<dbReference type="SMART" id="SM00481">
    <property type="entry name" value="POLIIIAc"/>
    <property type="match status" value="1"/>
</dbReference>
<evidence type="ECO:0000256" key="4">
    <source>
        <dbReference type="ARBA" id="ARBA00022932"/>
    </source>
</evidence>
<evidence type="ECO:0000256" key="1">
    <source>
        <dbReference type="ARBA" id="ARBA00022679"/>
    </source>
</evidence>
<feature type="domain" description="Polymerase/histidinol phosphatase N-terminal" evidence="5">
    <location>
        <begin position="125"/>
        <end position="192"/>
    </location>
</feature>
<keyword evidence="3" id="KW-0235">DNA replication</keyword>
<dbReference type="Pfam" id="PF17657">
    <property type="entry name" value="DNA_pol3_finger"/>
    <property type="match status" value="1"/>
</dbReference>
<dbReference type="PANTHER" id="PTHR32294:SF0">
    <property type="entry name" value="DNA POLYMERASE III SUBUNIT ALPHA"/>
    <property type="match status" value="1"/>
</dbReference>
<name>A0A6M3J1N4_9ZZZZ</name>
<reference evidence="6" key="1">
    <citation type="submission" date="2020-03" db="EMBL/GenBank/DDBJ databases">
        <title>The deep terrestrial virosphere.</title>
        <authorList>
            <person name="Holmfeldt K."/>
            <person name="Nilsson E."/>
            <person name="Simone D."/>
            <person name="Lopez-Fernandez M."/>
            <person name="Wu X."/>
            <person name="de Brujin I."/>
            <person name="Lundin D."/>
            <person name="Andersson A."/>
            <person name="Bertilsson S."/>
            <person name="Dopson M."/>
        </authorList>
    </citation>
    <scope>NUCLEOTIDE SEQUENCE</scope>
    <source>
        <strain evidence="7">MM415A01949</strain>
        <strain evidence="6">MM415B00659</strain>
    </source>
</reference>
<dbReference type="InterPro" id="IPR004013">
    <property type="entry name" value="PHP_dom"/>
</dbReference>
<dbReference type="InterPro" id="IPR004805">
    <property type="entry name" value="DnaE2/DnaE/PolC"/>
</dbReference>
<dbReference type="GO" id="GO:0003887">
    <property type="term" value="F:DNA-directed DNA polymerase activity"/>
    <property type="evidence" value="ECO:0007669"/>
    <property type="project" value="UniProtKB-KW"/>
</dbReference>
<proteinExistence type="predicted"/>
<organism evidence="6">
    <name type="scientific">viral metagenome</name>
    <dbReference type="NCBI Taxonomy" id="1070528"/>
    <lineage>
        <taxon>unclassified sequences</taxon>
        <taxon>metagenomes</taxon>
        <taxon>organismal metagenomes</taxon>
    </lineage>
</organism>
<dbReference type="SUPFAM" id="SSF89550">
    <property type="entry name" value="PHP domain-like"/>
    <property type="match status" value="1"/>
</dbReference>
<accession>A0A6M3J1N4</accession>